<dbReference type="InterPro" id="IPR002347">
    <property type="entry name" value="SDR_fam"/>
</dbReference>
<dbReference type="SUPFAM" id="SSF51735">
    <property type="entry name" value="NAD(P)-binding Rossmann-fold domains"/>
    <property type="match status" value="1"/>
</dbReference>
<dbReference type="PANTHER" id="PTHR43975:SF2">
    <property type="entry name" value="EG:BACR7A4.14 PROTEIN-RELATED"/>
    <property type="match status" value="1"/>
</dbReference>
<sequence length="269" mass="28909">MQNDLLKDKVIIVTGAFGGIGLAIAKACLNAGAQVLLHGRSERNLADALGYLDGGDRVEPFVGDVTRDNFATDLVEATVRRFGRINGIVNNAAYVVSSNVNDTTLALFREVLEVNSLAPFSIIQSALPHLAETKGAVVNIGSVNAYAGEPGLLAYSVSKGALMTLTRNLGDSLHRDFGIRVNQLNVGWVLTEKEQERKVGHGLPADWYTLISPMYAPARRLLDPMEVANSAVLWLSDSLGPVSGQAVELEQHPIIGRNPEKNLDALDIE</sequence>
<dbReference type="OrthoDB" id="9803333at2"/>
<dbReference type="RefSeq" id="WP_090629542.1">
    <property type="nucleotide sequence ID" value="NZ_FOQO01000010.1"/>
</dbReference>
<dbReference type="SMART" id="SM00822">
    <property type="entry name" value="PKS_KR"/>
    <property type="match status" value="1"/>
</dbReference>
<dbReference type="PANTHER" id="PTHR43975">
    <property type="entry name" value="ZGC:101858"/>
    <property type="match status" value="1"/>
</dbReference>
<reference evidence="3 4" key="1">
    <citation type="submission" date="2016-10" db="EMBL/GenBank/DDBJ databases">
        <authorList>
            <person name="de Groot N.N."/>
        </authorList>
    </citation>
    <scope>NUCLEOTIDE SEQUENCE [LARGE SCALE GENOMIC DNA]</scope>
    <source>
        <strain evidence="3 4">RK1</strain>
    </source>
</reference>
<dbReference type="PRINTS" id="PR00080">
    <property type="entry name" value="SDRFAMILY"/>
</dbReference>
<dbReference type="AlphaFoldDB" id="A0A1I3RN51"/>
<dbReference type="InterPro" id="IPR020904">
    <property type="entry name" value="Sc_DH/Rdtase_CS"/>
</dbReference>
<dbReference type="Proteomes" id="UP000198670">
    <property type="component" value="Unassembled WGS sequence"/>
</dbReference>
<dbReference type="Gene3D" id="3.40.50.720">
    <property type="entry name" value="NAD(P)-binding Rossmann-like Domain"/>
    <property type="match status" value="1"/>
</dbReference>
<dbReference type="CDD" id="cd05233">
    <property type="entry name" value="SDR_c"/>
    <property type="match status" value="1"/>
</dbReference>
<dbReference type="STRING" id="1477437.SAMN05444682_11074"/>
<evidence type="ECO:0000259" key="2">
    <source>
        <dbReference type="SMART" id="SM00822"/>
    </source>
</evidence>
<gene>
    <name evidence="3" type="ORF">SAMN05444682_11074</name>
</gene>
<keyword evidence="4" id="KW-1185">Reference proteome</keyword>
<proteinExistence type="inferred from homology"/>
<dbReference type="Pfam" id="PF00106">
    <property type="entry name" value="adh_short"/>
    <property type="match status" value="1"/>
</dbReference>
<accession>A0A1I3RN51</accession>
<evidence type="ECO:0000256" key="1">
    <source>
        <dbReference type="RuleBase" id="RU000363"/>
    </source>
</evidence>
<protein>
    <submittedName>
        <fullName evidence="3">NAD(P)-dependent dehydrogenase, short-chain alcohol dehydrogenase family</fullName>
    </submittedName>
</protein>
<evidence type="ECO:0000313" key="3">
    <source>
        <dbReference type="EMBL" id="SFJ47994.1"/>
    </source>
</evidence>
<name>A0A1I3RN51_9SPHI</name>
<organism evidence="3 4">
    <name type="scientific">Parapedobacter indicus</name>
    <dbReference type="NCBI Taxonomy" id="1477437"/>
    <lineage>
        <taxon>Bacteria</taxon>
        <taxon>Pseudomonadati</taxon>
        <taxon>Bacteroidota</taxon>
        <taxon>Sphingobacteriia</taxon>
        <taxon>Sphingobacteriales</taxon>
        <taxon>Sphingobacteriaceae</taxon>
        <taxon>Parapedobacter</taxon>
    </lineage>
</organism>
<dbReference type="InterPro" id="IPR036291">
    <property type="entry name" value="NAD(P)-bd_dom_sf"/>
</dbReference>
<dbReference type="PRINTS" id="PR00081">
    <property type="entry name" value="GDHRDH"/>
</dbReference>
<dbReference type="EMBL" id="FOQO01000010">
    <property type="protein sequence ID" value="SFJ47994.1"/>
    <property type="molecule type" value="Genomic_DNA"/>
</dbReference>
<dbReference type="InterPro" id="IPR057326">
    <property type="entry name" value="KR_dom"/>
</dbReference>
<comment type="similarity">
    <text evidence="1">Belongs to the short-chain dehydrogenases/reductases (SDR) family.</text>
</comment>
<feature type="domain" description="Ketoreductase" evidence="2">
    <location>
        <begin position="9"/>
        <end position="180"/>
    </location>
</feature>
<dbReference type="PROSITE" id="PS00061">
    <property type="entry name" value="ADH_SHORT"/>
    <property type="match status" value="1"/>
</dbReference>
<evidence type="ECO:0000313" key="4">
    <source>
        <dbReference type="Proteomes" id="UP000198670"/>
    </source>
</evidence>